<dbReference type="Proteomes" id="UP000887565">
    <property type="component" value="Unplaced"/>
</dbReference>
<feature type="transmembrane region" description="Helical" evidence="1">
    <location>
        <begin position="33"/>
        <end position="60"/>
    </location>
</feature>
<keyword evidence="2" id="KW-1185">Reference proteome</keyword>
<name>A0A915HG15_ROMCU</name>
<dbReference type="WBParaSite" id="nRc.2.0.1.t00590-RA">
    <property type="protein sequence ID" value="nRc.2.0.1.t00590-RA"/>
    <property type="gene ID" value="nRc.2.0.1.g00590"/>
</dbReference>
<proteinExistence type="predicted"/>
<evidence type="ECO:0000313" key="2">
    <source>
        <dbReference type="Proteomes" id="UP000887565"/>
    </source>
</evidence>
<evidence type="ECO:0000313" key="3">
    <source>
        <dbReference type="WBParaSite" id="nRc.2.0.1.t00590-RA"/>
    </source>
</evidence>
<sequence>MVVKTMGERFGDHGCAASDSAWFTSMARSTVPISAFVMLRMLGALAMLLANCLTLVKLLACLPMVN</sequence>
<evidence type="ECO:0000256" key="1">
    <source>
        <dbReference type="SAM" id="Phobius"/>
    </source>
</evidence>
<organism evidence="2 3">
    <name type="scientific">Romanomermis culicivorax</name>
    <name type="common">Nematode worm</name>
    <dbReference type="NCBI Taxonomy" id="13658"/>
    <lineage>
        <taxon>Eukaryota</taxon>
        <taxon>Metazoa</taxon>
        <taxon>Ecdysozoa</taxon>
        <taxon>Nematoda</taxon>
        <taxon>Enoplea</taxon>
        <taxon>Dorylaimia</taxon>
        <taxon>Mermithida</taxon>
        <taxon>Mermithoidea</taxon>
        <taxon>Mermithidae</taxon>
        <taxon>Romanomermis</taxon>
    </lineage>
</organism>
<reference evidence="3" key="1">
    <citation type="submission" date="2022-11" db="UniProtKB">
        <authorList>
            <consortium name="WormBaseParasite"/>
        </authorList>
    </citation>
    <scope>IDENTIFICATION</scope>
</reference>
<dbReference type="AlphaFoldDB" id="A0A915HG15"/>
<keyword evidence="1" id="KW-0812">Transmembrane</keyword>
<accession>A0A915HG15</accession>
<keyword evidence="1" id="KW-1133">Transmembrane helix</keyword>
<keyword evidence="1" id="KW-0472">Membrane</keyword>
<protein>
    <submittedName>
        <fullName evidence="3">Uncharacterized protein</fullName>
    </submittedName>
</protein>